<proteinExistence type="inferred from homology"/>
<evidence type="ECO:0000313" key="4">
    <source>
        <dbReference type="EMBL" id="PTB63435.1"/>
    </source>
</evidence>
<dbReference type="RefSeq" id="XP_024746755.1">
    <property type="nucleotide sequence ID" value="XM_024891397.1"/>
</dbReference>
<evidence type="ECO:0000256" key="1">
    <source>
        <dbReference type="ARBA" id="ARBA00006484"/>
    </source>
</evidence>
<dbReference type="GeneID" id="36599515"/>
<comment type="similarity">
    <text evidence="1">Belongs to the short-chain dehydrogenases/reductases (SDR) family.</text>
</comment>
<dbReference type="SUPFAM" id="SSF51735">
    <property type="entry name" value="NAD(P)-binding Rossmann-fold domains"/>
    <property type="match status" value="1"/>
</dbReference>
<reference evidence="5" key="1">
    <citation type="submission" date="2016-07" db="EMBL/GenBank/DDBJ databases">
        <title>Multiple horizontal gene transfer events from other fungi enriched the ability of initially mycotrophic Trichoderma (Ascomycota) to feed on dead plant biomass.</title>
        <authorList>
            <consortium name="DOE Joint Genome Institute"/>
            <person name="Atanasova L."/>
            <person name="Chenthamara K."/>
            <person name="Zhang J."/>
            <person name="Grujic M."/>
            <person name="Henrissat B."/>
            <person name="Kuo A."/>
            <person name="Aerts A."/>
            <person name="Salamov A."/>
            <person name="Lipzen A."/>
            <person name="Labutti K."/>
            <person name="Barry K."/>
            <person name="Miao Y."/>
            <person name="Rahimi M.J."/>
            <person name="Shen Q."/>
            <person name="Grigoriev I.V."/>
            <person name="Kubicek C.P."/>
            <person name="Druzhinina I.S."/>
        </authorList>
    </citation>
    <scope>NUCLEOTIDE SEQUENCE [LARGE SCALE GENOMIC DNA]</scope>
    <source>
        <strain evidence="5">TUCIM 6016</strain>
    </source>
</reference>
<dbReference type="OrthoDB" id="191139at2759"/>
<gene>
    <name evidence="4" type="ORF">BBK36DRAFT_1126590</name>
</gene>
<keyword evidence="2" id="KW-0560">Oxidoreductase</keyword>
<evidence type="ECO:0000256" key="3">
    <source>
        <dbReference type="SAM" id="MobiDB-lite"/>
    </source>
</evidence>
<organism evidence="4 5">
    <name type="scientific">Trichoderma citrinoviride</name>
    <dbReference type="NCBI Taxonomy" id="58853"/>
    <lineage>
        <taxon>Eukaryota</taxon>
        <taxon>Fungi</taxon>
        <taxon>Dikarya</taxon>
        <taxon>Ascomycota</taxon>
        <taxon>Pezizomycotina</taxon>
        <taxon>Sordariomycetes</taxon>
        <taxon>Hypocreomycetidae</taxon>
        <taxon>Hypocreales</taxon>
        <taxon>Hypocreaceae</taxon>
        <taxon>Trichoderma</taxon>
    </lineage>
</organism>
<dbReference type="InterPro" id="IPR002347">
    <property type="entry name" value="SDR_fam"/>
</dbReference>
<evidence type="ECO:0000256" key="2">
    <source>
        <dbReference type="ARBA" id="ARBA00023002"/>
    </source>
</evidence>
<accession>A0A2T4B280</accession>
<dbReference type="AlphaFoldDB" id="A0A2T4B280"/>
<name>A0A2T4B280_9HYPO</name>
<dbReference type="InterPro" id="IPR036291">
    <property type="entry name" value="NAD(P)-bd_dom_sf"/>
</dbReference>
<dbReference type="EMBL" id="KZ680219">
    <property type="protein sequence ID" value="PTB63435.1"/>
    <property type="molecule type" value="Genomic_DNA"/>
</dbReference>
<dbReference type="PRINTS" id="PR00081">
    <property type="entry name" value="GDHRDH"/>
</dbReference>
<evidence type="ECO:0000313" key="5">
    <source>
        <dbReference type="Proteomes" id="UP000241546"/>
    </source>
</evidence>
<keyword evidence="5" id="KW-1185">Reference proteome</keyword>
<feature type="region of interest" description="Disordered" evidence="3">
    <location>
        <begin position="1"/>
        <end position="22"/>
    </location>
</feature>
<dbReference type="Pfam" id="PF00106">
    <property type="entry name" value="adh_short"/>
    <property type="match status" value="1"/>
</dbReference>
<dbReference type="Gene3D" id="3.40.50.720">
    <property type="entry name" value="NAD(P)-binding Rossmann-like Domain"/>
    <property type="match status" value="1"/>
</dbReference>
<dbReference type="PANTHER" id="PTHR24320">
    <property type="entry name" value="RETINOL DEHYDROGENASE"/>
    <property type="match status" value="1"/>
</dbReference>
<dbReference type="GO" id="GO:0016491">
    <property type="term" value="F:oxidoreductase activity"/>
    <property type="evidence" value="ECO:0007669"/>
    <property type="project" value="UniProtKB-KW"/>
</dbReference>
<sequence length="341" mass="37073">MAPVAPYANDHRDTNGPGDARPTALKIVRDQALDGKLSGKVILVTGGTSGIGFQTARALHATGADIYFTGRDPQKGKEAEEELRRDGKAGKVEYMEMSLDSLRSVREFTAAFLRRTSGRINILICNAGIRGYPKGRTEDGFELHFGTNHLGHFALFQALKDALIASSAPSFHSRVVCLSASGHRQSGIRFGDINFDHEEDYQPLLGYAQSKTANIYMALEIERRFGARGVRGLAVHPGGIGGTRLNRMTPESQLNTLIGDSIVAGRMKNAEQGAATTVWAALAREWEERAGVYLEDCQESEPWNGDMTVLAPGYAAHIHDAESAARLWDISLEMIGADRST</sequence>
<protein>
    <submittedName>
        <fullName evidence="4">NAD(P)-binding protein</fullName>
    </submittedName>
</protein>
<dbReference type="PANTHER" id="PTHR24320:SF272">
    <property type="entry name" value="NAD(P)-BINDING ROSSMANN-FOLD SUPERFAMILY PROTEIN"/>
    <property type="match status" value="1"/>
</dbReference>
<dbReference type="Proteomes" id="UP000241546">
    <property type="component" value="Unassembled WGS sequence"/>
</dbReference>